<gene>
    <name evidence="3" type="primary">LOC100897145</name>
</gene>
<reference evidence="3" key="1">
    <citation type="submission" date="2025-08" db="UniProtKB">
        <authorList>
            <consortium name="RefSeq"/>
        </authorList>
    </citation>
    <scope>IDENTIFICATION</scope>
</reference>
<organism evidence="2 3">
    <name type="scientific">Galendromus occidentalis</name>
    <name type="common">western predatory mite</name>
    <dbReference type="NCBI Taxonomy" id="34638"/>
    <lineage>
        <taxon>Eukaryota</taxon>
        <taxon>Metazoa</taxon>
        <taxon>Ecdysozoa</taxon>
        <taxon>Arthropoda</taxon>
        <taxon>Chelicerata</taxon>
        <taxon>Arachnida</taxon>
        <taxon>Acari</taxon>
        <taxon>Parasitiformes</taxon>
        <taxon>Mesostigmata</taxon>
        <taxon>Gamasina</taxon>
        <taxon>Phytoseioidea</taxon>
        <taxon>Phytoseiidae</taxon>
        <taxon>Typhlodrominae</taxon>
        <taxon>Galendromus</taxon>
    </lineage>
</organism>
<name>A0AAJ6QQ24_9ACAR</name>
<accession>A0AAJ6QQ24</accession>
<evidence type="ECO:0000256" key="1">
    <source>
        <dbReference type="SAM" id="SignalP"/>
    </source>
</evidence>
<dbReference type="Proteomes" id="UP000694867">
    <property type="component" value="Unplaced"/>
</dbReference>
<keyword evidence="2" id="KW-1185">Reference proteome</keyword>
<dbReference type="PANTHER" id="PTHR33964:SF1">
    <property type="entry name" value="RE45066P"/>
    <property type="match status" value="1"/>
</dbReference>
<proteinExistence type="predicted"/>
<evidence type="ECO:0000313" key="2">
    <source>
        <dbReference type="Proteomes" id="UP000694867"/>
    </source>
</evidence>
<protein>
    <submittedName>
        <fullName evidence="3">Uncharacterized protein LOC100897145</fullName>
    </submittedName>
</protein>
<dbReference type="AlphaFoldDB" id="A0AAJ6QQ24"/>
<evidence type="ECO:0000313" key="3">
    <source>
        <dbReference type="RefSeq" id="XP_003740149.1"/>
    </source>
</evidence>
<dbReference type="PANTHER" id="PTHR33964">
    <property type="entry name" value="RE45066P-RELATED"/>
    <property type="match status" value="1"/>
</dbReference>
<feature type="chain" id="PRO_5042614701" evidence="1">
    <location>
        <begin position="16"/>
        <end position="245"/>
    </location>
</feature>
<keyword evidence="1" id="KW-0732">Signal</keyword>
<dbReference type="KEGG" id="goe:100897145"/>
<sequence length="245" mass="27171">MFTFWMLPYIGAVYSAPTIDCSYKYLDICANDLLLFRDIGGIVRAPVSIEELRQQCESQAKSENCVRERSEQCTTGIVKGISRLFLDTIRDEMESRCDFTSEEHQKYMEMAPCLDSISGKIANCSIEFIKSTDVSVGISSGLTLKQKIPHACCNFGLYSDCMLGTTKESCGAEAEAFIKNMVDGASGDLIETACSAYKVDSETCRENLKLTKQLEAEGKYNGLYKEIKTFMGAIAKLTDSLTSRN</sequence>
<dbReference type="GeneID" id="100897145"/>
<feature type="signal peptide" evidence="1">
    <location>
        <begin position="1"/>
        <end position="15"/>
    </location>
</feature>
<dbReference type="RefSeq" id="XP_003740149.1">
    <property type="nucleotide sequence ID" value="XM_003740101.1"/>
</dbReference>